<feature type="binding site" evidence="2">
    <location>
        <position position="149"/>
    </location>
    <ligand>
        <name>acetyl-CoA</name>
        <dbReference type="ChEBI" id="CHEBI:57288"/>
    </ligand>
</feature>
<reference evidence="4 5" key="1">
    <citation type="submission" date="2011-08" db="EMBL/GenBank/DDBJ databases">
        <title>The Genome Sequence of Eubacteriaceae bacterium ACC19a.</title>
        <authorList>
            <consortium name="The Broad Institute Genome Sequencing Platform"/>
            <person name="Earl A."/>
            <person name="Ward D."/>
            <person name="Feldgarden M."/>
            <person name="Gevers D."/>
            <person name="Sizova M."/>
            <person name="Hazen A."/>
            <person name="Epstein S."/>
            <person name="Young S.K."/>
            <person name="Zeng Q."/>
            <person name="Gargeya S."/>
            <person name="Fitzgerald M."/>
            <person name="Haas B."/>
            <person name="Abouelleil A."/>
            <person name="Alvarado L."/>
            <person name="Arachchi H.M."/>
            <person name="Berlin A."/>
            <person name="Brown A."/>
            <person name="Chapman S.B."/>
            <person name="Chen Z."/>
            <person name="Dunbar C."/>
            <person name="Freedman E."/>
            <person name="Gearin G."/>
            <person name="Gellesch M."/>
            <person name="Goldberg J."/>
            <person name="Griggs A."/>
            <person name="Gujja S."/>
            <person name="Heiman D."/>
            <person name="Howarth C."/>
            <person name="Larson L."/>
            <person name="Lui A."/>
            <person name="MacDonald P.J.P."/>
            <person name="Montmayeur A."/>
            <person name="Murphy C."/>
            <person name="Neiman D."/>
            <person name="Pearson M."/>
            <person name="Priest M."/>
            <person name="Roberts A."/>
            <person name="Saif S."/>
            <person name="Shea T."/>
            <person name="Shenoy N."/>
            <person name="Sisk P."/>
            <person name="Stolte C."/>
            <person name="Sykes S."/>
            <person name="Wortman J."/>
            <person name="Nusbaum C."/>
            <person name="Birren B."/>
        </authorList>
    </citation>
    <scope>NUCLEOTIDE SEQUENCE [LARGE SCALE GENOMIC DNA]</scope>
    <source>
        <strain evidence="4 5">ACC19a</strain>
    </source>
</reference>
<dbReference type="AlphaFoldDB" id="G9WZ11"/>
<dbReference type="NCBIfam" id="TIGR03570">
    <property type="entry name" value="NeuD_NnaD"/>
    <property type="match status" value="1"/>
</dbReference>
<dbReference type="CDD" id="cd03360">
    <property type="entry name" value="LbH_AT_putative"/>
    <property type="match status" value="1"/>
</dbReference>
<dbReference type="Pfam" id="PF17836">
    <property type="entry name" value="PglD_N"/>
    <property type="match status" value="1"/>
</dbReference>
<sequence length="213" mass="23184">MNKKILLIGGGGHCKVILDSLLQYEDYDISIIDKKENIGKSIMGIKIIGSDDDIARLYSQGYKYAFISLGSIGNPKIRIKLFDMIDKIGFEIPNIIDKSAVISRYAKLQKGIFVGKKSVINSGSIIENGCIINTGAIIEHDCVIKEFVHIASGTVLGGNVTINKNTHIGSNSTIRNNLTIGKNTIIGIASVITKNMEDNKLAYGNPCKEIKNI</sequence>
<feature type="domain" description="PglD N-terminal" evidence="3">
    <location>
        <begin position="4"/>
        <end position="84"/>
    </location>
</feature>
<feature type="binding site" evidence="2">
    <location>
        <position position="73"/>
    </location>
    <ligand>
        <name>substrate</name>
    </ligand>
</feature>
<dbReference type="InterPro" id="IPR001451">
    <property type="entry name" value="Hexapep"/>
</dbReference>
<dbReference type="Gene3D" id="3.40.50.20">
    <property type="match status" value="1"/>
</dbReference>
<dbReference type="PANTHER" id="PTHR43300:SF7">
    <property type="entry name" value="UDP-N-ACETYLBACILLOSAMINE N-ACETYLTRANSFERASE"/>
    <property type="match status" value="1"/>
</dbReference>
<dbReference type="Gene3D" id="2.160.10.10">
    <property type="entry name" value="Hexapeptide repeat proteins"/>
    <property type="match status" value="1"/>
</dbReference>
<dbReference type="HOGENOM" id="CLU_081811_2_3_9"/>
<dbReference type="Pfam" id="PF00132">
    <property type="entry name" value="Hexapep"/>
    <property type="match status" value="1"/>
</dbReference>
<dbReference type="InterPro" id="IPR050179">
    <property type="entry name" value="Trans_hexapeptide_repeat"/>
</dbReference>
<dbReference type="InterPro" id="IPR011004">
    <property type="entry name" value="Trimer_LpxA-like_sf"/>
</dbReference>
<accession>G9WZ11</accession>
<feature type="site" description="Increases basicity of active site His" evidence="1">
    <location>
        <position position="141"/>
    </location>
</feature>
<feature type="active site" description="Proton acceptor" evidence="1">
    <location>
        <position position="140"/>
    </location>
</feature>
<comment type="caution">
    <text evidence="4">The sequence shown here is derived from an EMBL/GenBank/DDBJ whole genome shotgun (WGS) entry which is preliminary data.</text>
</comment>
<dbReference type="Proteomes" id="UP000006437">
    <property type="component" value="Unassembled WGS sequence"/>
</dbReference>
<dbReference type="InterPro" id="IPR041561">
    <property type="entry name" value="PglD_N"/>
</dbReference>
<evidence type="ECO:0000256" key="2">
    <source>
        <dbReference type="PIRSR" id="PIRSR620019-2"/>
    </source>
</evidence>
<proteinExistence type="predicted"/>
<evidence type="ECO:0000256" key="1">
    <source>
        <dbReference type="PIRSR" id="PIRSR620019-1"/>
    </source>
</evidence>
<dbReference type="PANTHER" id="PTHR43300">
    <property type="entry name" value="ACETYLTRANSFERASE"/>
    <property type="match status" value="1"/>
</dbReference>
<dbReference type="RefSeq" id="WP_009525642.1">
    <property type="nucleotide sequence ID" value="NZ_JH414554.1"/>
</dbReference>
<evidence type="ECO:0000259" key="3">
    <source>
        <dbReference type="Pfam" id="PF17836"/>
    </source>
</evidence>
<dbReference type="BioCyc" id="EBAC796937-HMP:GMGH-1417-MONOMER"/>
<gene>
    <name evidence="4" type="ORF">HMPREF9629_01412</name>
</gene>
<organism evidence="4 5">
    <name type="scientific">Peptoanaerobacter stomatis</name>
    <dbReference type="NCBI Taxonomy" id="796937"/>
    <lineage>
        <taxon>Bacteria</taxon>
        <taxon>Bacillati</taxon>
        <taxon>Bacillota</taxon>
        <taxon>Clostridia</taxon>
        <taxon>Peptostreptococcales</taxon>
        <taxon>Filifactoraceae</taxon>
        <taxon>Peptoanaerobacter</taxon>
    </lineage>
</organism>
<dbReference type="SUPFAM" id="SSF51161">
    <property type="entry name" value="Trimeric LpxA-like enzymes"/>
    <property type="match status" value="1"/>
</dbReference>
<evidence type="ECO:0000313" key="4">
    <source>
        <dbReference type="EMBL" id="EHL16156.1"/>
    </source>
</evidence>
<evidence type="ECO:0000313" key="5">
    <source>
        <dbReference type="Proteomes" id="UP000006437"/>
    </source>
</evidence>
<dbReference type="InterPro" id="IPR020019">
    <property type="entry name" value="AcTrfase_PglD-like"/>
</dbReference>
<name>G9WZ11_9FIRM</name>
<dbReference type="PATRIC" id="fig|796937.3.peg.608"/>
<dbReference type="EMBL" id="AFZE01000005">
    <property type="protein sequence ID" value="EHL16156.1"/>
    <property type="molecule type" value="Genomic_DNA"/>
</dbReference>
<protein>
    <recommendedName>
        <fullName evidence="3">PglD N-terminal domain-containing protein</fullName>
    </recommendedName>
</protein>